<name>A0ABQ0PP99_9PROT</name>
<keyword evidence="1" id="KW-0732">Signal</keyword>
<evidence type="ECO:0000256" key="1">
    <source>
        <dbReference type="SAM" id="SignalP"/>
    </source>
</evidence>
<feature type="chain" id="PRO_5047167628" evidence="1">
    <location>
        <begin position="25"/>
        <end position="200"/>
    </location>
</feature>
<dbReference type="RefSeq" id="WP_156476832.1">
    <property type="nucleotide sequence ID" value="NZ_BAPF01000006.1"/>
</dbReference>
<comment type="caution">
    <text evidence="2">The sequence shown here is derived from an EMBL/GenBank/DDBJ whole genome shotgun (WGS) entry which is preliminary data.</text>
</comment>
<accession>A0ABQ0PP99</accession>
<proteinExistence type="predicted"/>
<gene>
    <name evidence="2" type="ORF">AA14337_0769</name>
</gene>
<dbReference type="Proteomes" id="UP001065047">
    <property type="component" value="Unassembled WGS sequence"/>
</dbReference>
<dbReference type="EMBL" id="BAPF01000006">
    <property type="protein sequence ID" value="GBQ77272.1"/>
    <property type="molecule type" value="Genomic_DNA"/>
</dbReference>
<feature type="signal peptide" evidence="1">
    <location>
        <begin position="1"/>
        <end position="24"/>
    </location>
</feature>
<evidence type="ECO:0000313" key="2">
    <source>
        <dbReference type="EMBL" id="GBQ77272.1"/>
    </source>
</evidence>
<dbReference type="GeneID" id="29556362"/>
<protein>
    <submittedName>
        <fullName evidence="2">Uncharacterized protein</fullName>
    </submittedName>
</protein>
<reference evidence="2" key="1">
    <citation type="submission" date="2013-04" db="EMBL/GenBank/DDBJ databases">
        <title>The genome sequencing project of 58 acetic acid bacteria.</title>
        <authorList>
            <person name="Okamoto-Kainuma A."/>
            <person name="Ishikawa M."/>
            <person name="Umino S."/>
            <person name="Koizumi Y."/>
            <person name="Shiwa Y."/>
            <person name="Yoshikawa H."/>
            <person name="Matsutani M."/>
            <person name="Matsushita K."/>
        </authorList>
    </citation>
    <scope>NUCLEOTIDE SEQUENCE</scope>
    <source>
        <strain evidence="2">DSM 14337</strain>
    </source>
</reference>
<sequence length="200" mass="20849">MKRFIGTICVGVALIAVGSGDALAQSSGCMVQQAAGAAMQRRLAEIDAAKTNVDDFFNGAKSCIGSGLLDQLDYSNLIPDPSGILSGGFQKLGQQLLDEAKKQACQIVQYQIQGVVDRMNSEVGSYTSGIGGNLSNILGQQQSIQVPSIAGFGSYNITSPTASQVIQGTTGVNPSVYQSQTPVLNYQSSGSSSNLSEMFH</sequence>
<organism evidence="2 3">
    <name type="scientific">Acetobacter malorum DSM 14337</name>
    <dbReference type="NCBI Taxonomy" id="1307910"/>
    <lineage>
        <taxon>Bacteria</taxon>
        <taxon>Pseudomonadati</taxon>
        <taxon>Pseudomonadota</taxon>
        <taxon>Alphaproteobacteria</taxon>
        <taxon>Acetobacterales</taxon>
        <taxon>Acetobacteraceae</taxon>
        <taxon>Acetobacter</taxon>
    </lineage>
</organism>
<keyword evidence="3" id="KW-1185">Reference proteome</keyword>
<evidence type="ECO:0000313" key="3">
    <source>
        <dbReference type="Proteomes" id="UP001065047"/>
    </source>
</evidence>